<dbReference type="AlphaFoldDB" id="A0A128F7R1"/>
<feature type="transmembrane region" description="Helical" evidence="1">
    <location>
        <begin position="57"/>
        <end position="74"/>
    </location>
</feature>
<dbReference type="STRING" id="1796497.GCE9029_03216"/>
<name>A0A128F7R1_9GAMM</name>
<evidence type="ECO:0000313" key="2">
    <source>
        <dbReference type="EMBL" id="CZF82414.1"/>
    </source>
</evidence>
<dbReference type="Proteomes" id="UP000071641">
    <property type="component" value="Unassembled WGS sequence"/>
</dbReference>
<organism evidence="2 3">
    <name type="scientific">Grimontia celer</name>
    <dbReference type="NCBI Taxonomy" id="1796497"/>
    <lineage>
        <taxon>Bacteria</taxon>
        <taxon>Pseudomonadati</taxon>
        <taxon>Pseudomonadota</taxon>
        <taxon>Gammaproteobacteria</taxon>
        <taxon>Vibrionales</taxon>
        <taxon>Vibrionaceae</taxon>
        <taxon>Grimontia</taxon>
    </lineage>
</organism>
<evidence type="ECO:0000313" key="3">
    <source>
        <dbReference type="Proteomes" id="UP000071641"/>
    </source>
</evidence>
<reference evidence="3" key="1">
    <citation type="submission" date="2016-02" db="EMBL/GenBank/DDBJ databases">
        <authorList>
            <person name="Rodrigo-Torres Lidia"/>
            <person name="Arahal R.David."/>
        </authorList>
    </citation>
    <scope>NUCLEOTIDE SEQUENCE [LARGE SCALE GENOMIC DNA]</scope>
    <source>
        <strain evidence="3">CECT 9029</strain>
    </source>
</reference>
<gene>
    <name evidence="2" type="ORF">GCE9029_03216</name>
</gene>
<dbReference type="RefSeq" id="WP_231870123.1">
    <property type="nucleotide sequence ID" value="NZ_FIZX01000002.1"/>
</dbReference>
<keyword evidence="3" id="KW-1185">Reference proteome</keyword>
<protein>
    <submittedName>
        <fullName evidence="2">Uncharacterized protein</fullName>
    </submittedName>
</protein>
<sequence>MNVMGVEKLLCCARLGVASFIKTYLAALLVVTVKGEMFVLSLRIWSKEPLTFWGNGLWQVNFILALFFTLFYYVNPNT</sequence>
<evidence type="ECO:0000256" key="1">
    <source>
        <dbReference type="SAM" id="Phobius"/>
    </source>
</evidence>
<keyword evidence="1" id="KW-1133">Transmembrane helix</keyword>
<keyword evidence="1" id="KW-0812">Transmembrane</keyword>
<keyword evidence="1" id="KW-0472">Membrane</keyword>
<dbReference type="EMBL" id="FIZX01000002">
    <property type="protein sequence ID" value="CZF82414.1"/>
    <property type="molecule type" value="Genomic_DNA"/>
</dbReference>
<accession>A0A128F7R1</accession>
<proteinExistence type="predicted"/>